<dbReference type="RefSeq" id="WP_116468902.1">
    <property type="nucleotide sequence ID" value="NZ_QENQ01000001.1"/>
</dbReference>
<accession>A0A2U0SDK9</accession>
<dbReference type="GO" id="GO:0016787">
    <property type="term" value="F:hydrolase activity"/>
    <property type="evidence" value="ECO:0007669"/>
    <property type="project" value="UniProtKB-KW"/>
</dbReference>
<evidence type="ECO:0000313" key="3">
    <source>
        <dbReference type="EMBL" id="PVX29463.1"/>
    </source>
</evidence>
<protein>
    <recommendedName>
        <fullName evidence="5">Beta-hexosaminidase bacterial type N-terminal domain-containing protein</fullName>
    </recommendedName>
</protein>
<sequence>MLLAAALLTTAPCVAAGAGGDVAAELLRTRLEARRAPCAPVLLAPLAAVEAALPAPQRIAWRKVAPRTLPAEGFAIRRIGDTLVITAQGTRGLVYGAGWYLRTGKRPLRYDSAPARQMRLTQIGYRAKNNSYDAWTLAMFRRRIEDFALWGASGVQVIAPVSDDDATSPLFPAPPLETLRGIGEITHRLGLDFALYYPNLHDYATQTERDQEVERFRTLLGQLPKVDALYVPGGDPGHAAPANLFPLVAEEAAALRTSNPAATVWISTQGFDAAGLDAFYAQLARRPRWLSGIFAGPQTRDPVAVQRRHLPAGYRLLLYPDIAHTMHAQVPVDRWSPAFALTEGREPINPRPRAMAVLFRHLDPGSSGFVTYSEGVNDDVNQFLWFRMGWDPRVTPEAFAREYADSFIGDAGAANALFALEGNWSGDPATNTGIDATLAMIDGLTPAPWTDWRIDALRYRAVYDAIVRHRLIAARAREAAALAVPDAAAARVQLAEPDPAPVPALRTRLFALAERLWQGARLQLSVKRYGAANVERGANLDRVDVDLNDRVWIERQLATRAPAQLADHARIREGALYDDLGDPWNAPHLVRGSRVGADPLRFHGAVEGIADRTPEDGWRMAWISYAESLYDAPLRLHYTGLDPRRRYRLIATYAGEDYWLPMRLVANGRIELHPPLNRSSNPMTVELEIPQAATRRGTLDLAWTRPAGMGGSGRGHQVAETWLIPEPLSGERRK</sequence>
<dbReference type="SUPFAM" id="SSF55545">
    <property type="entry name" value="beta-N-acetylhexosaminidase-like domain"/>
    <property type="match status" value="1"/>
</dbReference>
<dbReference type="EMBL" id="QENQ01000001">
    <property type="protein sequence ID" value="PVX29463.1"/>
    <property type="molecule type" value="Genomic_DNA"/>
</dbReference>
<name>A0A2U0SDK9_9SPHN</name>
<feature type="chain" id="PRO_5015575892" description="Beta-hexosaminidase bacterial type N-terminal domain-containing protein" evidence="2">
    <location>
        <begin position="16"/>
        <end position="734"/>
    </location>
</feature>
<evidence type="ECO:0000256" key="2">
    <source>
        <dbReference type="SAM" id="SignalP"/>
    </source>
</evidence>
<dbReference type="OrthoDB" id="7167803at2"/>
<feature type="signal peptide" evidence="2">
    <location>
        <begin position="1"/>
        <end position="15"/>
    </location>
</feature>
<gene>
    <name evidence="3" type="ORF">DD559_09155</name>
</gene>
<evidence type="ECO:0008006" key="5">
    <source>
        <dbReference type="Google" id="ProtNLM"/>
    </source>
</evidence>
<evidence type="ECO:0000313" key="4">
    <source>
        <dbReference type="Proteomes" id="UP000245890"/>
    </source>
</evidence>
<dbReference type="GO" id="GO:0005975">
    <property type="term" value="P:carbohydrate metabolic process"/>
    <property type="evidence" value="ECO:0007669"/>
    <property type="project" value="UniProtKB-ARBA"/>
</dbReference>
<keyword evidence="4" id="KW-1185">Reference proteome</keyword>
<evidence type="ECO:0000256" key="1">
    <source>
        <dbReference type="ARBA" id="ARBA00022801"/>
    </source>
</evidence>
<dbReference type="Gene3D" id="3.30.379.10">
    <property type="entry name" value="Chitobiase/beta-hexosaminidase domain 2-like"/>
    <property type="match status" value="1"/>
</dbReference>
<comment type="caution">
    <text evidence="3">The sequence shown here is derived from an EMBL/GenBank/DDBJ whole genome shotgun (WGS) entry which is preliminary data.</text>
</comment>
<dbReference type="Proteomes" id="UP000245890">
    <property type="component" value="Unassembled WGS sequence"/>
</dbReference>
<dbReference type="InterPro" id="IPR029018">
    <property type="entry name" value="Hex-like_dom2"/>
</dbReference>
<proteinExistence type="predicted"/>
<keyword evidence="2" id="KW-0732">Signal</keyword>
<organism evidence="3 4">
    <name type="scientific">Sphingomonas pokkalii</name>
    <dbReference type="NCBI Taxonomy" id="2175090"/>
    <lineage>
        <taxon>Bacteria</taxon>
        <taxon>Pseudomonadati</taxon>
        <taxon>Pseudomonadota</taxon>
        <taxon>Alphaproteobacteria</taxon>
        <taxon>Sphingomonadales</taxon>
        <taxon>Sphingomonadaceae</taxon>
        <taxon>Sphingomonas</taxon>
    </lineage>
</organism>
<keyword evidence="1" id="KW-0378">Hydrolase</keyword>
<reference evidence="3 4" key="1">
    <citation type="submission" date="2018-05" db="EMBL/GenBank/DDBJ databases">
        <title>Description of Sphingomonas pokkalii sp nov, isolated from the rhizosphere of saline tolerant pokkali rice and its draft genome analysis.</title>
        <authorList>
            <person name="Menon R."/>
            <person name="Kumari S."/>
            <person name="Rameshkumar N."/>
        </authorList>
    </citation>
    <scope>NUCLEOTIDE SEQUENCE [LARGE SCALE GENOMIC DNA]</scope>
    <source>
        <strain evidence="3 4">L3B27</strain>
    </source>
</reference>
<dbReference type="AlphaFoldDB" id="A0A2U0SDK9"/>